<comment type="caution">
    <text evidence="1">The sequence shown here is derived from an EMBL/GenBank/DDBJ whole genome shotgun (WGS) entry which is preliminary data.</text>
</comment>
<dbReference type="AlphaFoldDB" id="A0A6I3KM91"/>
<proteinExistence type="predicted"/>
<dbReference type="RefSeq" id="WP_154740704.1">
    <property type="nucleotide sequence ID" value="NZ_WMBQ01000002.1"/>
</dbReference>
<evidence type="ECO:0000313" key="2">
    <source>
        <dbReference type="Proteomes" id="UP000440694"/>
    </source>
</evidence>
<sequence length="52" mass="5800">MIEKFATIWGELSSEILDLNRISKAKPAVSLMIPKFAPGASRKLWRTSESGH</sequence>
<gene>
    <name evidence="1" type="ORF">GIW81_18140</name>
</gene>
<reference evidence="1 2" key="1">
    <citation type="submission" date="2019-11" db="EMBL/GenBank/DDBJ databases">
        <title>Identification of a novel strain.</title>
        <authorList>
            <person name="Xu Q."/>
            <person name="Wang G."/>
        </authorList>
    </citation>
    <scope>NUCLEOTIDE SEQUENCE [LARGE SCALE GENOMIC DNA]</scope>
    <source>
        <strain evidence="2">xq</strain>
    </source>
</reference>
<protein>
    <submittedName>
        <fullName evidence="1">Uncharacterized protein</fullName>
    </submittedName>
</protein>
<dbReference type="Proteomes" id="UP000440694">
    <property type="component" value="Unassembled WGS sequence"/>
</dbReference>
<accession>A0A6I3KM91</accession>
<evidence type="ECO:0000313" key="1">
    <source>
        <dbReference type="EMBL" id="MTD96264.1"/>
    </source>
</evidence>
<dbReference type="EMBL" id="WMBQ01000002">
    <property type="protein sequence ID" value="MTD96264.1"/>
    <property type="molecule type" value="Genomic_DNA"/>
</dbReference>
<name>A0A6I3KM91_9HYPH</name>
<organism evidence="1 2">
    <name type="scientific">Hyphomicrobium album</name>
    <dbReference type="NCBI Taxonomy" id="2665159"/>
    <lineage>
        <taxon>Bacteria</taxon>
        <taxon>Pseudomonadati</taxon>
        <taxon>Pseudomonadota</taxon>
        <taxon>Alphaproteobacteria</taxon>
        <taxon>Hyphomicrobiales</taxon>
        <taxon>Hyphomicrobiaceae</taxon>
        <taxon>Hyphomicrobium</taxon>
    </lineage>
</organism>
<keyword evidence="2" id="KW-1185">Reference proteome</keyword>